<dbReference type="RefSeq" id="WP_184194583.1">
    <property type="nucleotide sequence ID" value="NZ_JACIIV010000002.1"/>
</dbReference>
<evidence type="ECO:0000313" key="1">
    <source>
        <dbReference type="EMBL" id="MBB6226256.1"/>
    </source>
</evidence>
<dbReference type="AlphaFoldDB" id="A0A841L1R3"/>
<accession>A0A841L1R3</accession>
<name>A0A841L1R3_9SPHN</name>
<proteinExistence type="predicted"/>
<sequence length="217" mass="23566">MIMASAAPQMALTPRQRRALPGSRHERVMGVLKWLLPTLATLLLAAIIVVPLSSVQEFSFLLAKDRVEMAPERLRVVRASYRGETERGEAFLIEAERAVQKSSAVPEVDMSRLAARLEGDDGLTLVTAPSGTYFLETNKLRMSGPISLDSQAGYTVETGTVDVDLNERSLASREAVTGKLPIGDFRADRLSADVEGRVLVLEGRAHLRINGGRGRAG</sequence>
<reference evidence="1 2" key="1">
    <citation type="submission" date="2020-08" db="EMBL/GenBank/DDBJ databases">
        <title>Genomic Encyclopedia of Type Strains, Phase IV (KMG-IV): sequencing the most valuable type-strain genomes for metagenomic binning, comparative biology and taxonomic classification.</title>
        <authorList>
            <person name="Goeker M."/>
        </authorList>
    </citation>
    <scope>NUCLEOTIDE SEQUENCE [LARGE SCALE GENOMIC DNA]</scope>
    <source>
        <strain evidence="1 2">DSM 102189</strain>
    </source>
</reference>
<comment type="caution">
    <text evidence="1">The sequence shown here is derived from an EMBL/GenBank/DDBJ whole genome shotgun (WGS) entry which is preliminary data.</text>
</comment>
<evidence type="ECO:0000313" key="2">
    <source>
        <dbReference type="Proteomes" id="UP000538147"/>
    </source>
</evidence>
<gene>
    <name evidence="1" type="ORF">FHS79_000409</name>
</gene>
<protein>
    <submittedName>
        <fullName evidence="1">Lipopolysaccharide export system protein LptC</fullName>
    </submittedName>
</protein>
<dbReference type="EMBL" id="JACIIV010000002">
    <property type="protein sequence ID" value="MBB6226256.1"/>
    <property type="molecule type" value="Genomic_DNA"/>
</dbReference>
<dbReference type="Proteomes" id="UP000538147">
    <property type="component" value="Unassembled WGS sequence"/>
</dbReference>
<organism evidence="1 2">
    <name type="scientific">Polymorphobacter multimanifer</name>
    <dbReference type="NCBI Taxonomy" id="1070431"/>
    <lineage>
        <taxon>Bacteria</taxon>
        <taxon>Pseudomonadati</taxon>
        <taxon>Pseudomonadota</taxon>
        <taxon>Alphaproteobacteria</taxon>
        <taxon>Sphingomonadales</taxon>
        <taxon>Sphingosinicellaceae</taxon>
        <taxon>Polymorphobacter</taxon>
    </lineage>
</organism>
<keyword evidence="2" id="KW-1185">Reference proteome</keyword>